<evidence type="ECO:0000256" key="1">
    <source>
        <dbReference type="ARBA" id="ARBA00022649"/>
    </source>
</evidence>
<proteinExistence type="predicted"/>
<evidence type="ECO:0000313" key="2">
    <source>
        <dbReference type="EMBL" id="MFC6097080.1"/>
    </source>
</evidence>
<organism evidence="2 3">
    <name type="scientific">Flavobacterium qiangtangense</name>
    <dbReference type="NCBI Taxonomy" id="1442595"/>
    <lineage>
        <taxon>Bacteria</taxon>
        <taxon>Pseudomonadati</taxon>
        <taxon>Bacteroidota</taxon>
        <taxon>Flavobacteriia</taxon>
        <taxon>Flavobacteriales</taxon>
        <taxon>Flavobacteriaceae</taxon>
        <taxon>Flavobacterium</taxon>
    </lineage>
</organism>
<dbReference type="RefSeq" id="WP_379791958.1">
    <property type="nucleotide sequence ID" value="NZ_JBHSQB010000007.1"/>
</dbReference>
<evidence type="ECO:0000313" key="3">
    <source>
        <dbReference type="Proteomes" id="UP001596287"/>
    </source>
</evidence>
<protein>
    <submittedName>
        <fullName evidence="2">Type II toxin-antitoxin system RelE/ParE family toxin</fullName>
    </submittedName>
</protein>
<dbReference type="EMBL" id="JBHSQB010000007">
    <property type="protein sequence ID" value="MFC6097080.1"/>
    <property type="molecule type" value="Genomic_DNA"/>
</dbReference>
<dbReference type="Pfam" id="PF05016">
    <property type="entry name" value="ParE_toxin"/>
    <property type="match status" value="1"/>
</dbReference>
<accession>A0ABW1PNT0</accession>
<gene>
    <name evidence="2" type="ORF">ACFPVY_10530</name>
</gene>
<reference evidence="3" key="1">
    <citation type="journal article" date="2019" name="Int. J. Syst. Evol. Microbiol.">
        <title>The Global Catalogue of Microorganisms (GCM) 10K type strain sequencing project: providing services to taxonomists for standard genome sequencing and annotation.</title>
        <authorList>
            <consortium name="The Broad Institute Genomics Platform"/>
            <consortium name="The Broad Institute Genome Sequencing Center for Infectious Disease"/>
            <person name="Wu L."/>
            <person name="Ma J."/>
        </authorList>
    </citation>
    <scope>NUCLEOTIDE SEQUENCE [LARGE SCALE GENOMIC DNA]</scope>
    <source>
        <strain evidence="3">CCUG 49679</strain>
    </source>
</reference>
<dbReference type="InterPro" id="IPR035093">
    <property type="entry name" value="RelE/ParE_toxin_dom_sf"/>
</dbReference>
<keyword evidence="1" id="KW-1277">Toxin-antitoxin system</keyword>
<dbReference type="InterPro" id="IPR007712">
    <property type="entry name" value="RelE/ParE_toxin"/>
</dbReference>
<dbReference type="Proteomes" id="UP001596287">
    <property type="component" value="Unassembled WGS sequence"/>
</dbReference>
<keyword evidence="3" id="KW-1185">Reference proteome</keyword>
<name>A0ABW1PNT0_9FLAO</name>
<dbReference type="Gene3D" id="3.30.2310.20">
    <property type="entry name" value="RelE-like"/>
    <property type="match status" value="1"/>
</dbReference>
<sequence>MKIKFSDGFVQKLTAQVGFIAIDKPMASRKFKNDLLKNLAKDLKNPFHFRKSIYFENEFVRDYIFKGYTIVYKIDLAEKEIIVFGFIKYKASL</sequence>
<comment type="caution">
    <text evidence="2">The sequence shown here is derived from an EMBL/GenBank/DDBJ whole genome shotgun (WGS) entry which is preliminary data.</text>
</comment>